<accession>A0A381VWH1</accession>
<reference evidence="2" key="1">
    <citation type="submission" date="2018-05" db="EMBL/GenBank/DDBJ databases">
        <authorList>
            <person name="Lanie J.A."/>
            <person name="Ng W.-L."/>
            <person name="Kazmierczak K.M."/>
            <person name="Andrzejewski T.M."/>
            <person name="Davidsen T.M."/>
            <person name="Wayne K.J."/>
            <person name="Tettelin H."/>
            <person name="Glass J.I."/>
            <person name="Rusch D."/>
            <person name="Podicherti R."/>
            <person name="Tsui H.-C.T."/>
            <person name="Winkler M.E."/>
        </authorList>
    </citation>
    <scope>NUCLEOTIDE SEQUENCE</scope>
</reference>
<keyword evidence="1" id="KW-1133">Transmembrane helix</keyword>
<name>A0A381VWH1_9ZZZZ</name>
<evidence type="ECO:0000313" key="2">
    <source>
        <dbReference type="EMBL" id="SVA44605.1"/>
    </source>
</evidence>
<protein>
    <submittedName>
        <fullName evidence="2">Uncharacterized protein</fullName>
    </submittedName>
</protein>
<dbReference type="EMBL" id="UINC01009987">
    <property type="protein sequence ID" value="SVA44605.1"/>
    <property type="molecule type" value="Genomic_DNA"/>
</dbReference>
<proteinExistence type="predicted"/>
<keyword evidence="1" id="KW-0472">Membrane</keyword>
<sequence length="109" mass="12220">MASLTKLLQFKYLAGLLLVISSSIFFGCTKYGPVFLQSERSQYNQAIQKTNDEQLLLNLVRLKYHDTPLFMEVHNIASQFTLQNDIGISTQLQAGAKGIFTPDASTFVE</sequence>
<keyword evidence="1" id="KW-0812">Transmembrane</keyword>
<dbReference type="AlphaFoldDB" id="A0A381VWH1"/>
<feature type="non-terminal residue" evidence="2">
    <location>
        <position position="109"/>
    </location>
</feature>
<dbReference type="PROSITE" id="PS51257">
    <property type="entry name" value="PROKAR_LIPOPROTEIN"/>
    <property type="match status" value="1"/>
</dbReference>
<evidence type="ECO:0000256" key="1">
    <source>
        <dbReference type="SAM" id="Phobius"/>
    </source>
</evidence>
<gene>
    <name evidence="2" type="ORF">METZ01_LOCUS97459</name>
</gene>
<feature type="transmembrane region" description="Helical" evidence="1">
    <location>
        <begin position="12"/>
        <end position="32"/>
    </location>
</feature>
<organism evidence="2">
    <name type="scientific">marine metagenome</name>
    <dbReference type="NCBI Taxonomy" id="408172"/>
    <lineage>
        <taxon>unclassified sequences</taxon>
        <taxon>metagenomes</taxon>
        <taxon>ecological metagenomes</taxon>
    </lineage>
</organism>